<dbReference type="AlphaFoldDB" id="Q8EL86"/>
<accession>Q8EL86</accession>
<evidence type="ECO:0000256" key="1">
    <source>
        <dbReference type="SAM" id="Phobius"/>
    </source>
</evidence>
<keyword evidence="1" id="KW-0812">Transmembrane</keyword>
<dbReference type="KEGG" id="oih:OB3345"/>
<feature type="transmembrane region" description="Helical" evidence="1">
    <location>
        <begin position="7"/>
        <end position="27"/>
    </location>
</feature>
<dbReference type="PhylomeDB" id="Q8EL86"/>
<organism evidence="2 3">
    <name type="scientific">Oceanobacillus iheyensis (strain DSM 14371 / CIP 107618 / JCM 11309 / KCTC 3954 / HTE831)</name>
    <dbReference type="NCBI Taxonomy" id="221109"/>
    <lineage>
        <taxon>Bacteria</taxon>
        <taxon>Bacillati</taxon>
        <taxon>Bacillota</taxon>
        <taxon>Bacilli</taxon>
        <taxon>Bacillales</taxon>
        <taxon>Bacillaceae</taxon>
        <taxon>Oceanobacillus</taxon>
    </lineage>
</organism>
<evidence type="ECO:0000313" key="3">
    <source>
        <dbReference type="Proteomes" id="UP000000822"/>
    </source>
</evidence>
<dbReference type="Proteomes" id="UP000000822">
    <property type="component" value="Chromosome"/>
</dbReference>
<sequence length="229" mass="25916">MRKYNRYMYIVFVPAFLFLFLYGGAYLTSNYGSYEELKEHEEQNEDYEINYSQRDSDITVIAIHGGGIEPGTSEVAKGLANRMDLSYYLFEGIKPTGNMILHIESIRFDEPIGRNMVQESTSALSIHGYQGEEPMIFLGGRNEVYREAIREALQDKGFAVEDAPSHISGMSEENIVNDTRLGEGVQLELTAGLRDSLFVNGDRSEATTDVYAELMESLEEGTEHYLEML</sequence>
<gene>
    <name evidence="2" type="ordered locus">OB3345</name>
</gene>
<protein>
    <submittedName>
        <fullName evidence="2">Phage-related replication protein</fullName>
    </submittedName>
</protein>
<reference evidence="2 3" key="2">
    <citation type="journal article" date="2002" name="Nucleic Acids Res.">
        <title>Genome sequence of Oceanobacillus iheyensis isolated from the Iheya Ridge and its unexpected adaptive capabilities to extreme environments.</title>
        <authorList>
            <person name="Takami H."/>
            <person name="Takaki Y."/>
            <person name="Uchiyama I."/>
        </authorList>
    </citation>
    <scope>NUCLEOTIDE SEQUENCE [LARGE SCALE GENOMIC DNA]</scope>
    <source>
        <strain evidence="3">DSM 14371 / CIP 107618 / JCM 11309 / KCTC 3954 / HTE831</strain>
    </source>
</reference>
<evidence type="ECO:0000313" key="2">
    <source>
        <dbReference type="EMBL" id="BAC15301.1"/>
    </source>
</evidence>
<keyword evidence="1" id="KW-1133">Transmembrane helix</keyword>
<reference evidence="2 3" key="1">
    <citation type="journal article" date="2001" name="FEMS Microbiol. Lett.">
        <title>Oceanobacillus iheyensis gen. nov., sp. nov., a deep-sea extremely halotolerant and alkaliphilic species isolated from a depth of 1050 m on the Iheya Ridge.</title>
        <authorList>
            <person name="Lu J."/>
            <person name="Nogi Y."/>
            <person name="Takami H."/>
        </authorList>
    </citation>
    <scope>NUCLEOTIDE SEQUENCE [LARGE SCALE GENOMIC DNA]</scope>
    <source>
        <strain evidence="3">DSM 14371 / CIP 107618 / JCM 11309 / KCTC 3954 / HTE831</strain>
    </source>
</reference>
<keyword evidence="3" id="KW-1185">Reference proteome</keyword>
<dbReference type="EMBL" id="BA000028">
    <property type="protein sequence ID" value="BAC15301.1"/>
    <property type="molecule type" value="Genomic_DNA"/>
</dbReference>
<dbReference type="InterPro" id="IPR008585">
    <property type="entry name" value="Gamma_PGA_hydro"/>
</dbReference>
<dbReference type="Gene3D" id="3.40.630.100">
    <property type="entry name" value="Poly-gamma-glutamate hydrolase, zinc-binding motif"/>
    <property type="match status" value="1"/>
</dbReference>
<dbReference type="Pfam" id="PF05908">
    <property type="entry name" value="Gamma_PGA_hydro"/>
    <property type="match status" value="1"/>
</dbReference>
<dbReference type="InterPro" id="IPR038128">
    <property type="entry name" value="Gamma_PGA_hydro_sf"/>
</dbReference>
<dbReference type="eggNOG" id="COG4195">
    <property type="taxonomic scope" value="Bacteria"/>
</dbReference>
<dbReference type="HOGENOM" id="CLU_082126_1_0_9"/>
<dbReference type="STRING" id="221109.gene:10735597"/>
<dbReference type="RefSeq" id="WP_011067742.1">
    <property type="nucleotide sequence ID" value="NC_004193.1"/>
</dbReference>
<keyword evidence="1" id="KW-0472">Membrane</keyword>
<proteinExistence type="predicted"/>
<dbReference type="OrthoDB" id="7721587at2"/>
<name>Q8EL86_OCEIH</name>